<comment type="caution">
    <text evidence="1">The sequence shown here is derived from an EMBL/GenBank/DDBJ whole genome shotgun (WGS) entry which is preliminary data.</text>
</comment>
<protein>
    <submittedName>
        <fullName evidence="1">Uncharacterized protein</fullName>
    </submittedName>
</protein>
<keyword evidence="2" id="KW-1185">Reference proteome</keyword>
<proteinExistence type="predicted"/>
<sequence length="679" mass="77679">MTIEEQSKIHKPFEFTHPNSGINRSLFLNADQSNHHLQSINTITDEESIEFSFDEFKHTLPLTDTNIDTNDRYTFEKLEESSSSSNENEIESSCQSTESHMLSVAMSNAKAQAVPSPMFTEQFSVLEEGGANGQDKDVKKKNAPIEVDNSDVLSLISSTTVSNFLNFEKLTVESNISSAIKNADDHKIDDLKIPKIVITPMDVKLNQKSVVDNVKVGSSKVFENEGISSKSSLVIEKPKPKNEVMDVKATTAKSKGFAQLLFLSLIQIYRSTNSKKLSGNALAKQDAEVQLSYAAKLQLSFVSNVLSLFKEKKTLDEYKKLNIQLYKTLSTVVFINQKLYFNTAYRGDLIPFYNFSFREWRLLEFTSMRGTRLIDIIKGDGWSSHWVPSSIDFQIFTKGSGRHWTRELFKPIIMFPRLDKLLISQDPDTLLNHFGPLLSIIPETRDEIAKFKLKNGSPVIIQDILEGKPLSHRKRLSKPLLKLVETHVYGHYKAIQIKNSEIRRIEGAIHESFNQVVDAAVQGYIEAFNFIDCYDSLDKHSTSEIYVKIYDFYKNCPVVDLGNFFLQAVGTPTLNEVVFKRKMCGDESLKIMEFIIDRNYMKTDSLTLGYLRLMVAYIQSPYMTKYILRKLLFWADNVKMDKLTYAREYTWFKSDPEDFETKIVLSIRDQAVAHFKSKQ</sequence>
<dbReference type="HOGENOM" id="CLU_405013_0_0_1"/>
<reference evidence="1 2" key="1">
    <citation type="journal article" date="2012" name="Eukaryot. Cell">
        <title>Draft genome sequence of Wickerhamomyces ciferrii NRRL Y-1031 F-60-10.</title>
        <authorList>
            <person name="Schneider J."/>
            <person name="Andrea H."/>
            <person name="Blom J."/>
            <person name="Jaenicke S."/>
            <person name="Ruckert C."/>
            <person name="Schorsch C."/>
            <person name="Szczepanowski R."/>
            <person name="Farwick M."/>
            <person name="Goesmann A."/>
            <person name="Puhler A."/>
            <person name="Schaffer S."/>
            <person name="Tauch A."/>
            <person name="Kohler T."/>
            <person name="Brinkrolf K."/>
        </authorList>
    </citation>
    <scope>NUCLEOTIDE SEQUENCE [LARGE SCALE GENOMIC DNA]</scope>
    <source>
        <strain evidence="2">ATCC 14091 / BCRC 22168 / CBS 111 / JCM 3599 / NBRC 0793 / NRRL Y-1031 F-60-10</strain>
    </source>
</reference>
<dbReference type="Proteomes" id="UP000009328">
    <property type="component" value="Unassembled WGS sequence"/>
</dbReference>
<dbReference type="InParanoid" id="K0KZS6"/>
<name>K0KZS6_WICCF</name>
<dbReference type="EMBL" id="CAIF01000276">
    <property type="protein sequence ID" value="CCH46839.1"/>
    <property type="molecule type" value="Genomic_DNA"/>
</dbReference>
<gene>
    <name evidence="1" type="ORF">BN7_6440</name>
</gene>
<dbReference type="AlphaFoldDB" id="K0KZS6"/>
<evidence type="ECO:0000313" key="1">
    <source>
        <dbReference type="EMBL" id="CCH46839.1"/>
    </source>
</evidence>
<accession>K0KZS6</accession>
<organism evidence="1 2">
    <name type="scientific">Wickerhamomyces ciferrii (strain ATCC 14091 / BCRC 22168 / CBS 111 / JCM 3599 / NBRC 0793 / NRRL Y-1031 F-60-10)</name>
    <name type="common">Yeast</name>
    <name type="synonym">Pichia ciferrii</name>
    <dbReference type="NCBI Taxonomy" id="1206466"/>
    <lineage>
        <taxon>Eukaryota</taxon>
        <taxon>Fungi</taxon>
        <taxon>Dikarya</taxon>
        <taxon>Ascomycota</taxon>
        <taxon>Saccharomycotina</taxon>
        <taxon>Saccharomycetes</taxon>
        <taxon>Phaffomycetales</taxon>
        <taxon>Wickerhamomycetaceae</taxon>
        <taxon>Wickerhamomyces</taxon>
    </lineage>
</organism>
<evidence type="ECO:0000313" key="2">
    <source>
        <dbReference type="Proteomes" id="UP000009328"/>
    </source>
</evidence>